<dbReference type="InterPro" id="IPR016181">
    <property type="entry name" value="Acyl_CoA_acyltransferase"/>
</dbReference>
<evidence type="ECO:0000313" key="1">
    <source>
        <dbReference type="EMBL" id="MBC9813200.1"/>
    </source>
</evidence>
<dbReference type="EMBL" id="JACVEL010000008">
    <property type="protein sequence ID" value="MBC9813200.1"/>
    <property type="molecule type" value="Genomic_DNA"/>
</dbReference>
<proteinExistence type="predicted"/>
<gene>
    <name evidence="1" type="ORF">H9Y05_12050</name>
</gene>
<comment type="caution">
    <text evidence="1">The sequence shown here is derived from an EMBL/GenBank/DDBJ whole genome shotgun (WGS) entry which is preliminary data.</text>
</comment>
<accession>A0A8J6PLX5</accession>
<name>A0A8J6PLX5_9FLAO</name>
<protein>
    <recommendedName>
        <fullName evidence="3">BioF2-like acetyltransferase domain-containing protein</fullName>
    </recommendedName>
</protein>
<dbReference type="AlphaFoldDB" id="A0A8J6PLX5"/>
<organism evidence="1 2">
    <name type="scientific">Taishania pollutisoli</name>
    <dbReference type="NCBI Taxonomy" id="2766479"/>
    <lineage>
        <taxon>Bacteria</taxon>
        <taxon>Pseudomonadati</taxon>
        <taxon>Bacteroidota</taxon>
        <taxon>Flavobacteriia</taxon>
        <taxon>Flavobacteriales</taxon>
        <taxon>Crocinitomicaceae</taxon>
        <taxon>Taishania</taxon>
    </lineage>
</organism>
<dbReference type="Proteomes" id="UP000652681">
    <property type="component" value="Unassembled WGS sequence"/>
</dbReference>
<reference evidence="1" key="1">
    <citation type="submission" date="2020-09" db="EMBL/GenBank/DDBJ databases">
        <title>Taishania pollutisoli gen. nov., sp. nov., Isolated from Tetrabromobisphenol A-Contaminated Soil.</title>
        <authorList>
            <person name="Chen Q."/>
        </authorList>
    </citation>
    <scope>NUCLEOTIDE SEQUENCE</scope>
    <source>
        <strain evidence="1">CZZ-1</strain>
    </source>
</reference>
<dbReference type="RefSeq" id="WP_216714432.1">
    <property type="nucleotide sequence ID" value="NZ_JACVEL010000008.1"/>
</dbReference>
<sequence length="295" mass="33850">MSGQLQLIDKNALDDNKWDALVAKTAATVYNQRYYLDALSENWCAVVWDDYRGAMAIPYSVRAGVKGIFTPNFIRSLDWMGEQPCDFNEVETLLRARFKRGNLNTNECLFRNASEQVYQVIETEEELQTGSQTKRGIKKFEKTGLLIKPVSIEEALPIVISELKAKVKSLTPIDFVRFEHLLLNYDKRQCTCLGIRGEKLHAAIILIEWKGEVLHIKSGVDEFGKQNGLMHALMYHSIGQALSNGKRFSFEGSFVPSVRQFNLGFGATDRVYYNWKWDNSPWWFSMLLKLKKTNS</sequence>
<evidence type="ECO:0000313" key="2">
    <source>
        <dbReference type="Proteomes" id="UP000652681"/>
    </source>
</evidence>
<evidence type="ECO:0008006" key="3">
    <source>
        <dbReference type="Google" id="ProtNLM"/>
    </source>
</evidence>
<keyword evidence="2" id="KW-1185">Reference proteome</keyword>
<dbReference type="SUPFAM" id="SSF55729">
    <property type="entry name" value="Acyl-CoA N-acyltransferases (Nat)"/>
    <property type="match status" value="1"/>
</dbReference>
<dbReference type="Gene3D" id="3.40.630.30">
    <property type="match status" value="1"/>
</dbReference>